<keyword evidence="3" id="KW-1185">Reference proteome</keyword>
<evidence type="ECO:0000313" key="2">
    <source>
        <dbReference type="EMBL" id="EJD35172.1"/>
    </source>
</evidence>
<evidence type="ECO:0000313" key="3">
    <source>
        <dbReference type="Proteomes" id="UP000006514"/>
    </source>
</evidence>
<protein>
    <submittedName>
        <fullName evidence="2">Uncharacterized protein</fullName>
    </submittedName>
</protein>
<gene>
    <name evidence="2" type="ORF">AURDEDRAFT_188821</name>
</gene>
<proteinExistence type="predicted"/>
<feature type="region of interest" description="Disordered" evidence="1">
    <location>
        <begin position="257"/>
        <end position="291"/>
    </location>
</feature>
<dbReference type="AlphaFoldDB" id="J0D7T7"/>
<accession>J0D7T7</accession>
<dbReference type="InParanoid" id="J0D7T7"/>
<reference evidence="3" key="1">
    <citation type="journal article" date="2012" name="Science">
        <title>The Paleozoic origin of enzymatic lignin decomposition reconstructed from 31 fungal genomes.</title>
        <authorList>
            <person name="Floudas D."/>
            <person name="Binder M."/>
            <person name="Riley R."/>
            <person name="Barry K."/>
            <person name="Blanchette R.A."/>
            <person name="Henrissat B."/>
            <person name="Martinez A.T."/>
            <person name="Otillar R."/>
            <person name="Spatafora J.W."/>
            <person name="Yadav J.S."/>
            <person name="Aerts A."/>
            <person name="Benoit I."/>
            <person name="Boyd A."/>
            <person name="Carlson A."/>
            <person name="Copeland A."/>
            <person name="Coutinho P.M."/>
            <person name="de Vries R.P."/>
            <person name="Ferreira P."/>
            <person name="Findley K."/>
            <person name="Foster B."/>
            <person name="Gaskell J."/>
            <person name="Glotzer D."/>
            <person name="Gorecki P."/>
            <person name="Heitman J."/>
            <person name="Hesse C."/>
            <person name="Hori C."/>
            <person name="Igarashi K."/>
            <person name="Jurgens J.A."/>
            <person name="Kallen N."/>
            <person name="Kersten P."/>
            <person name="Kohler A."/>
            <person name="Kuees U."/>
            <person name="Kumar T.K.A."/>
            <person name="Kuo A."/>
            <person name="LaButti K."/>
            <person name="Larrondo L.F."/>
            <person name="Lindquist E."/>
            <person name="Ling A."/>
            <person name="Lombard V."/>
            <person name="Lucas S."/>
            <person name="Lundell T."/>
            <person name="Martin R."/>
            <person name="McLaughlin D.J."/>
            <person name="Morgenstern I."/>
            <person name="Morin E."/>
            <person name="Murat C."/>
            <person name="Nagy L.G."/>
            <person name="Nolan M."/>
            <person name="Ohm R.A."/>
            <person name="Patyshakuliyeva A."/>
            <person name="Rokas A."/>
            <person name="Ruiz-Duenas F.J."/>
            <person name="Sabat G."/>
            <person name="Salamov A."/>
            <person name="Samejima M."/>
            <person name="Schmutz J."/>
            <person name="Slot J.C."/>
            <person name="St John F."/>
            <person name="Stenlid J."/>
            <person name="Sun H."/>
            <person name="Sun S."/>
            <person name="Syed K."/>
            <person name="Tsang A."/>
            <person name="Wiebenga A."/>
            <person name="Young D."/>
            <person name="Pisabarro A."/>
            <person name="Eastwood D.C."/>
            <person name="Martin F."/>
            <person name="Cullen D."/>
            <person name="Grigoriev I.V."/>
            <person name="Hibbett D.S."/>
        </authorList>
    </citation>
    <scope>NUCLEOTIDE SEQUENCE [LARGE SCALE GENOMIC DNA]</scope>
    <source>
        <strain evidence="3">TFB10046</strain>
    </source>
</reference>
<feature type="compositionally biased region" description="Basic and acidic residues" evidence="1">
    <location>
        <begin position="264"/>
        <end position="274"/>
    </location>
</feature>
<evidence type="ECO:0000256" key="1">
    <source>
        <dbReference type="SAM" id="MobiDB-lite"/>
    </source>
</evidence>
<dbReference type="Proteomes" id="UP000006514">
    <property type="component" value="Unassembled WGS sequence"/>
</dbReference>
<name>J0D7T7_AURST</name>
<organism evidence="2 3">
    <name type="scientific">Auricularia subglabra (strain TFB-10046 / SS5)</name>
    <name type="common">White-rot fungus</name>
    <name type="synonym">Auricularia delicata (strain TFB10046)</name>
    <dbReference type="NCBI Taxonomy" id="717982"/>
    <lineage>
        <taxon>Eukaryota</taxon>
        <taxon>Fungi</taxon>
        <taxon>Dikarya</taxon>
        <taxon>Basidiomycota</taxon>
        <taxon>Agaricomycotina</taxon>
        <taxon>Agaricomycetes</taxon>
        <taxon>Auriculariales</taxon>
        <taxon>Auriculariaceae</taxon>
        <taxon>Auricularia</taxon>
    </lineage>
</organism>
<dbReference type="KEGG" id="adl:AURDEDRAFT_188821"/>
<sequence>MPHIELREYEYDDRPSERFDYDLRMVLNLVDSSRQNIGAILDCALAQPFDAVHHLSFAAGEATQAVGLLSPEVEFSLGSKFVAQFRALAGSERVLWEILNNRQLIEHRLAKSQNPVTKTMGKKLAQSRRDVEESLAIAAIHESFAVLLAKPDHEARRSEDVDELDRLLLSTSLNEPTDDLCALLEKADFSTTASTGPVMPASSTPKAKSAWQELADSVSLYKNEWVVTPPPNILLPGEKTLGNFCWWDATAPQHFSQIRRRPRRESSSVEDSRHFSPYSRKGRKAKTARQGALEKQLLFDPDLARLMGRGMPMPYLGF</sequence>
<dbReference type="EMBL" id="JH687901">
    <property type="protein sequence ID" value="EJD35172.1"/>
    <property type="molecule type" value="Genomic_DNA"/>
</dbReference>